<feature type="region of interest" description="Disordered" evidence="8">
    <location>
        <begin position="935"/>
        <end position="1032"/>
    </location>
</feature>
<dbReference type="GO" id="GO:0034663">
    <property type="term" value="C:endoplasmic reticulum chaperone complex"/>
    <property type="evidence" value="ECO:0007669"/>
    <property type="project" value="TreeGrafter"/>
</dbReference>
<dbReference type="Pfam" id="PF00012">
    <property type="entry name" value="HSP70"/>
    <property type="match status" value="2"/>
</dbReference>
<dbReference type="Gene3D" id="3.90.640.10">
    <property type="entry name" value="Actin, Chain A, domain 4"/>
    <property type="match status" value="1"/>
</dbReference>
<dbReference type="Gene3D" id="3.30.30.30">
    <property type="match status" value="1"/>
</dbReference>
<accession>A0A8H8RP75</accession>
<sequence length="1032" mass="112492">MPPPSRHIASRLLSSPFISILCLFYLFSSTALAASAVLGVDLGTEYIKAALVKPGIPLDIVLTKDSRRKEMSAVAFKPSKNIKSGEFPERVYGSDAIALAARFPGDVYPNLKTLLGLRVDNSVVKEYASRHPALKLEAEKIRGTAAFRSDAFAADEEAWTVEEILAMELQSIQKNAEALAGKGSVIRDLVITVPAFYTAEERRAVILAADLAGLRVLELISDGLAVGVNYATSRTFKSINEGGSPETHMVFDMGAGSTKATILKFQGRTVKDIGKYNKTIQEVQVLGSGWDRTLGGDALNAIIVDDMIAKFIASPAAKSISPTIEAVQGHGRAAAKLLKEAERLRQVLSANANTQASFEGLYEDVDFRYKISRAEFEKLTESYATRIAVAMQKALDVAGLNVKDIDSVILHGGATRTPFVQKELEKFIGKADKLRTNVNSDEAAVFGAGFRGAGLSPSFRVKEIRASEAAAYPAGIKWTNIYDKPQHQRLWQATSFLGAEKQYSFKNQKDFSINFYQHVSSLENVSPGSAEKEILTLTTQNLTESVAILKDKFGCNDDGINVKLSTRLSTSNGQVEIVKAVVDCEVEEFEEKESVIDNVKNMFGFGKKDQAPLSDDEDLAETISSSSTETSSSSTSTSASASPSAKDAKDTKSKDSKDAKPKLTKRFEVIPLKYSTEIKGLPQLPTSEIARMKNRIVAFDDSDRSRRLREEALNQLEGFTYKVRDLLDNEEFLAASTAEERATLEAKSAAASDWIYSGGAEASREELKAKLKEMKDIVNPIQTRKDEAVTRPEQLKALQEALNSTQTIIAGIKDQIANDTKAHASFSASKSSAASASTTSATPSPSSVDDFADLEDEPSTETVSSPPEEATLAPPVYTEADLAHPQSLYVSISSWLTTKLTEQEALAITADPVLLTKDMAAKAKELQDMQVELVMKGMRQPPKVNRPTTKSKKQSKPKKTKTKSKSGGKKTDSAEKPEKTLDFDDQGMPMFKVGEDGEMPSEEEIMKWFEKSKAEQAKNEEAKEKPATKDEL</sequence>
<evidence type="ECO:0000256" key="5">
    <source>
        <dbReference type="ARBA" id="ARBA00022824"/>
    </source>
</evidence>
<keyword evidence="5" id="KW-0256">Endoplasmic reticulum</keyword>
<dbReference type="GO" id="GO:0005788">
    <property type="term" value="C:endoplasmic reticulum lumen"/>
    <property type="evidence" value="ECO:0007669"/>
    <property type="project" value="UniProtKB-SubCell"/>
</dbReference>
<feature type="compositionally biased region" description="Low complexity" evidence="8">
    <location>
        <begin position="828"/>
        <end position="847"/>
    </location>
</feature>
<evidence type="ECO:0000256" key="3">
    <source>
        <dbReference type="ARBA" id="ARBA00022729"/>
    </source>
</evidence>
<dbReference type="FunFam" id="3.90.640.10:FF:000039">
    <property type="entry name" value="Hsp70 family chaperone Lhs1/Orp150"/>
    <property type="match status" value="1"/>
</dbReference>
<organism evidence="9 10">
    <name type="scientific">Lachnellula subtilissima</name>
    <dbReference type="NCBI Taxonomy" id="602034"/>
    <lineage>
        <taxon>Eukaryota</taxon>
        <taxon>Fungi</taxon>
        <taxon>Dikarya</taxon>
        <taxon>Ascomycota</taxon>
        <taxon>Pezizomycotina</taxon>
        <taxon>Leotiomycetes</taxon>
        <taxon>Helotiales</taxon>
        <taxon>Lachnaceae</taxon>
        <taxon>Lachnellula</taxon>
    </lineage>
</organism>
<keyword evidence="3" id="KW-0732">Signal</keyword>
<comment type="subcellular location">
    <subcellularLocation>
        <location evidence="1">Endoplasmic reticulum lumen</location>
    </subcellularLocation>
</comment>
<dbReference type="PANTHER" id="PTHR45639">
    <property type="entry name" value="HSC70CB, ISOFORM G-RELATED"/>
    <property type="match status" value="1"/>
</dbReference>
<dbReference type="InterPro" id="IPR029047">
    <property type="entry name" value="HSP70_peptide-bd_sf"/>
</dbReference>
<evidence type="ECO:0000313" key="9">
    <source>
        <dbReference type="EMBL" id="TVY37928.1"/>
    </source>
</evidence>
<evidence type="ECO:0000256" key="8">
    <source>
        <dbReference type="SAM" id="MobiDB-lite"/>
    </source>
</evidence>
<keyword evidence="4" id="KW-0547">Nucleotide-binding</keyword>
<dbReference type="FunFam" id="3.30.30.30:FF:000004">
    <property type="entry name" value="hypoxia up-regulated protein 1"/>
    <property type="match status" value="1"/>
</dbReference>
<dbReference type="InterPro" id="IPR043129">
    <property type="entry name" value="ATPase_NBD"/>
</dbReference>
<dbReference type="InterPro" id="IPR029048">
    <property type="entry name" value="HSP70_C_sf"/>
</dbReference>
<gene>
    <name evidence="9" type="primary">hyou1</name>
    <name evidence="9" type="ORF">LSUB1_G006097</name>
</gene>
<feature type="compositionally biased region" description="Basic and acidic residues" evidence="8">
    <location>
        <begin position="646"/>
        <end position="660"/>
    </location>
</feature>
<dbReference type="SUPFAM" id="SSF53067">
    <property type="entry name" value="Actin-like ATPase domain"/>
    <property type="match status" value="2"/>
</dbReference>
<evidence type="ECO:0000256" key="6">
    <source>
        <dbReference type="ARBA" id="ARBA00022840"/>
    </source>
</evidence>
<proteinExistence type="inferred from homology"/>
<keyword evidence="6" id="KW-0067">ATP-binding</keyword>
<evidence type="ECO:0000256" key="4">
    <source>
        <dbReference type="ARBA" id="ARBA00022741"/>
    </source>
</evidence>
<dbReference type="PRINTS" id="PR00301">
    <property type="entry name" value="HEATSHOCK70"/>
</dbReference>
<keyword evidence="7" id="KW-0143">Chaperone</keyword>
<dbReference type="Gene3D" id="3.30.420.40">
    <property type="match status" value="2"/>
</dbReference>
<dbReference type="Proteomes" id="UP000462212">
    <property type="component" value="Unassembled WGS sequence"/>
</dbReference>
<feature type="compositionally biased region" description="Basic and acidic residues" evidence="8">
    <location>
        <begin position="969"/>
        <end position="982"/>
    </location>
</feature>
<reference evidence="9 10" key="1">
    <citation type="submission" date="2018-05" db="EMBL/GenBank/DDBJ databases">
        <title>Genome sequencing and assembly of the regulated plant pathogen Lachnellula willkommii and related sister species for the development of diagnostic species identification markers.</title>
        <authorList>
            <person name="Giroux E."/>
            <person name="Bilodeau G."/>
        </authorList>
    </citation>
    <scope>NUCLEOTIDE SEQUENCE [LARGE SCALE GENOMIC DNA]</scope>
    <source>
        <strain evidence="9 10">CBS 197.66</strain>
    </source>
</reference>
<feature type="region of interest" description="Disordered" evidence="8">
    <location>
        <begin position="828"/>
        <end position="871"/>
    </location>
</feature>
<dbReference type="OrthoDB" id="10262720at2759"/>
<keyword evidence="10" id="KW-1185">Reference proteome</keyword>
<dbReference type="GO" id="GO:0030968">
    <property type="term" value="P:endoplasmic reticulum unfolded protein response"/>
    <property type="evidence" value="ECO:0007669"/>
    <property type="project" value="TreeGrafter"/>
</dbReference>
<evidence type="ECO:0000256" key="2">
    <source>
        <dbReference type="ARBA" id="ARBA00007381"/>
    </source>
</evidence>
<comment type="caution">
    <text evidence="9">The sequence shown here is derived from an EMBL/GenBank/DDBJ whole genome shotgun (WGS) entry which is preliminary data.</text>
</comment>
<protein>
    <submittedName>
        <fullName evidence="9">Hypoxia up-regulated protein</fullName>
    </submittedName>
</protein>
<dbReference type="AlphaFoldDB" id="A0A8H8RP75"/>
<dbReference type="GO" id="GO:0005524">
    <property type="term" value="F:ATP binding"/>
    <property type="evidence" value="ECO:0007669"/>
    <property type="project" value="UniProtKB-KW"/>
</dbReference>
<evidence type="ECO:0000256" key="1">
    <source>
        <dbReference type="ARBA" id="ARBA00004319"/>
    </source>
</evidence>
<dbReference type="EMBL" id="QGMJ01000316">
    <property type="protein sequence ID" value="TVY37928.1"/>
    <property type="molecule type" value="Genomic_DNA"/>
</dbReference>
<dbReference type="GO" id="GO:0140662">
    <property type="term" value="F:ATP-dependent protein folding chaperone"/>
    <property type="evidence" value="ECO:0007669"/>
    <property type="project" value="InterPro"/>
</dbReference>
<feature type="compositionally biased region" description="Acidic residues" evidence="8">
    <location>
        <begin position="850"/>
        <end position="859"/>
    </location>
</feature>
<evidence type="ECO:0000256" key="7">
    <source>
        <dbReference type="ARBA" id="ARBA00023186"/>
    </source>
</evidence>
<comment type="similarity">
    <text evidence="2">Belongs to the heat shock protein 70 family.</text>
</comment>
<feature type="compositionally biased region" description="Basic residues" evidence="8">
    <location>
        <begin position="949"/>
        <end position="968"/>
    </location>
</feature>
<evidence type="ECO:0000313" key="10">
    <source>
        <dbReference type="Proteomes" id="UP000462212"/>
    </source>
</evidence>
<dbReference type="CDD" id="cd10230">
    <property type="entry name" value="ASKHA_NBD_HSP70_HYOU1"/>
    <property type="match status" value="1"/>
</dbReference>
<name>A0A8H8RP75_9HELO</name>
<dbReference type="SUPFAM" id="SSF100934">
    <property type="entry name" value="Heat shock protein 70kD (HSP70), C-terminal subdomain"/>
    <property type="match status" value="1"/>
</dbReference>
<feature type="compositionally biased region" description="Basic and acidic residues" evidence="8">
    <location>
        <begin position="1004"/>
        <end position="1032"/>
    </location>
</feature>
<feature type="compositionally biased region" description="Low complexity" evidence="8">
    <location>
        <begin position="624"/>
        <end position="645"/>
    </location>
</feature>
<dbReference type="PANTHER" id="PTHR45639:SF3">
    <property type="entry name" value="HYPOXIA UP-REGULATED PROTEIN 1"/>
    <property type="match status" value="1"/>
</dbReference>
<dbReference type="Gene3D" id="1.20.1270.10">
    <property type="match status" value="1"/>
</dbReference>
<dbReference type="FunFam" id="1.20.1270.10:FF:000002">
    <property type="entry name" value="Heat shock 70 kDa protein 4"/>
    <property type="match status" value="1"/>
</dbReference>
<feature type="region of interest" description="Disordered" evidence="8">
    <location>
        <begin position="610"/>
        <end position="660"/>
    </location>
</feature>
<dbReference type="Gene3D" id="2.60.34.10">
    <property type="entry name" value="Substrate Binding Domain Of DNAk, Chain A, domain 1"/>
    <property type="match status" value="1"/>
</dbReference>
<dbReference type="InterPro" id="IPR013126">
    <property type="entry name" value="Hsp_70_fam"/>
</dbReference>